<feature type="transmembrane region" description="Helical" evidence="1">
    <location>
        <begin position="6"/>
        <end position="23"/>
    </location>
</feature>
<keyword evidence="3" id="KW-1185">Reference proteome</keyword>
<accession>A0A5B1LBJ5</accession>
<feature type="transmembrane region" description="Helical" evidence="1">
    <location>
        <begin position="44"/>
        <end position="72"/>
    </location>
</feature>
<dbReference type="Proteomes" id="UP000325003">
    <property type="component" value="Unassembled WGS sequence"/>
</dbReference>
<evidence type="ECO:0000256" key="1">
    <source>
        <dbReference type="SAM" id="Phobius"/>
    </source>
</evidence>
<evidence type="ECO:0000313" key="2">
    <source>
        <dbReference type="EMBL" id="KAA1418005.1"/>
    </source>
</evidence>
<dbReference type="AlphaFoldDB" id="A0A5B1LBJ5"/>
<reference evidence="2 3" key="1">
    <citation type="submission" date="2019-09" db="EMBL/GenBank/DDBJ databases">
        <title>Nocardioides panacisoli sp. nov., isolated from the soil of a ginseng field.</title>
        <authorList>
            <person name="Cho C."/>
        </authorList>
    </citation>
    <scope>NUCLEOTIDE SEQUENCE [LARGE SCALE GENOMIC DNA]</scope>
    <source>
        <strain evidence="2 3">BN130099</strain>
    </source>
</reference>
<gene>
    <name evidence="2" type="ORF">F0U44_14650</name>
</gene>
<proteinExistence type="predicted"/>
<dbReference type="EMBL" id="VUJV01000004">
    <property type="protein sequence ID" value="KAA1418005.1"/>
    <property type="molecule type" value="Genomic_DNA"/>
</dbReference>
<keyword evidence="1" id="KW-0812">Transmembrane</keyword>
<keyword evidence="1" id="KW-1133">Transmembrane helix</keyword>
<sequence>MILILGIAGIVCCGIAAIVAWVMGNKAQKEIDAGQYAPTSGVKIGRILGMIGTILMIVGAVFYLLFFVVLAANS</sequence>
<name>A0A5B1LBJ5_9ACTN</name>
<protein>
    <submittedName>
        <fullName evidence="2">DUF4190 domain-containing protein</fullName>
    </submittedName>
</protein>
<comment type="caution">
    <text evidence="2">The sequence shown here is derived from an EMBL/GenBank/DDBJ whole genome shotgun (WGS) entry which is preliminary data.</text>
</comment>
<evidence type="ECO:0000313" key="3">
    <source>
        <dbReference type="Proteomes" id="UP000325003"/>
    </source>
</evidence>
<reference evidence="2 3" key="2">
    <citation type="submission" date="2019-09" db="EMBL/GenBank/DDBJ databases">
        <authorList>
            <person name="Jin C."/>
        </authorList>
    </citation>
    <scope>NUCLEOTIDE SEQUENCE [LARGE SCALE GENOMIC DNA]</scope>
    <source>
        <strain evidence="2 3">BN130099</strain>
    </source>
</reference>
<organism evidence="2 3">
    <name type="scientific">Nocardioides humilatus</name>
    <dbReference type="NCBI Taxonomy" id="2607660"/>
    <lineage>
        <taxon>Bacteria</taxon>
        <taxon>Bacillati</taxon>
        <taxon>Actinomycetota</taxon>
        <taxon>Actinomycetes</taxon>
        <taxon>Propionibacteriales</taxon>
        <taxon>Nocardioidaceae</taxon>
        <taxon>Nocardioides</taxon>
    </lineage>
</organism>
<keyword evidence="1" id="KW-0472">Membrane</keyword>